<dbReference type="SUPFAM" id="SSF54518">
    <property type="entry name" value="Tubby C-terminal domain-like"/>
    <property type="match status" value="1"/>
</dbReference>
<dbReference type="InterPro" id="IPR007612">
    <property type="entry name" value="LOR"/>
</dbReference>
<evidence type="ECO:0000313" key="3">
    <source>
        <dbReference type="Proteomes" id="UP001632038"/>
    </source>
</evidence>
<keyword evidence="3" id="KW-1185">Reference proteome</keyword>
<evidence type="ECO:0000313" key="2">
    <source>
        <dbReference type="EMBL" id="KAL3619302.1"/>
    </source>
</evidence>
<dbReference type="PANTHER" id="PTHR31087:SF153">
    <property type="entry name" value="PROTEIN LURP-ONE-RELATED 11"/>
    <property type="match status" value="1"/>
</dbReference>
<dbReference type="Proteomes" id="UP001632038">
    <property type="component" value="Unassembled WGS sequence"/>
</dbReference>
<sequence length="191" mass="21807">MAKIHPRKPMFIDNSCQYLSSKREIFTVWMKSLVINSNGCTVFSSEGKVVFRVDNYQTRRSRQVQLMNSCGEVLFSLKRKTLQVFRSWDGHKLINSKFNKDGEWFKVKRKCKLFGRGIVNCHVVLGCNKIKSSSYNIVGFEGKSTFKVTQKQSLGGVSFGDDVLTLMVEAHIDQSLIMALVIVYGMINDKM</sequence>
<reference evidence="3" key="1">
    <citation type="journal article" date="2024" name="IScience">
        <title>Strigolactones Initiate the Formation of Haustorium-like Structures in Castilleja.</title>
        <authorList>
            <person name="Buerger M."/>
            <person name="Peterson D."/>
            <person name="Chory J."/>
        </authorList>
    </citation>
    <scope>NUCLEOTIDE SEQUENCE [LARGE SCALE GENOMIC DNA]</scope>
</reference>
<evidence type="ECO:0000256" key="1">
    <source>
        <dbReference type="ARBA" id="ARBA00005437"/>
    </source>
</evidence>
<dbReference type="Pfam" id="PF04525">
    <property type="entry name" value="LOR"/>
    <property type="match status" value="1"/>
</dbReference>
<proteinExistence type="inferred from homology"/>
<organism evidence="2 3">
    <name type="scientific">Castilleja foliolosa</name>
    <dbReference type="NCBI Taxonomy" id="1961234"/>
    <lineage>
        <taxon>Eukaryota</taxon>
        <taxon>Viridiplantae</taxon>
        <taxon>Streptophyta</taxon>
        <taxon>Embryophyta</taxon>
        <taxon>Tracheophyta</taxon>
        <taxon>Spermatophyta</taxon>
        <taxon>Magnoliopsida</taxon>
        <taxon>eudicotyledons</taxon>
        <taxon>Gunneridae</taxon>
        <taxon>Pentapetalae</taxon>
        <taxon>asterids</taxon>
        <taxon>lamiids</taxon>
        <taxon>Lamiales</taxon>
        <taxon>Orobanchaceae</taxon>
        <taxon>Pedicularideae</taxon>
        <taxon>Castillejinae</taxon>
        <taxon>Castilleja</taxon>
    </lineage>
</organism>
<dbReference type="AlphaFoldDB" id="A0ABD3BPY0"/>
<accession>A0ABD3BPY0</accession>
<dbReference type="EMBL" id="JAVIJP010000069">
    <property type="protein sequence ID" value="KAL3619302.1"/>
    <property type="molecule type" value="Genomic_DNA"/>
</dbReference>
<dbReference type="Gene3D" id="2.40.160.200">
    <property type="entry name" value="LURP1-related"/>
    <property type="match status" value="1"/>
</dbReference>
<gene>
    <name evidence="2" type="ORF">CASFOL_036872</name>
</gene>
<name>A0ABD3BPY0_9LAMI</name>
<comment type="caution">
    <text evidence="2">The sequence shown here is derived from an EMBL/GenBank/DDBJ whole genome shotgun (WGS) entry which is preliminary data.</text>
</comment>
<dbReference type="PANTHER" id="PTHR31087">
    <property type="match status" value="1"/>
</dbReference>
<dbReference type="InterPro" id="IPR038595">
    <property type="entry name" value="LOR_sf"/>
</dbReference>
<dbReference type="InterPro" id="IPR025659">
    <property type="entry name" value="Tubby-like_C"/>
</dbReference>
<protein>
    <submittedName>
        <fullName evidence="2">Uncharacterized protein</fullName>
    </submittedName>
</protein>
<comment type="similarity">
    <text evidence="1">Belongs to the LOR family.</text>
</comment>